<reference evidence="2 3" key="1">
    <citation type="submission" date="2018-02" db="EMBL/GenBank/DDBJ databases">
        <title>The genomes of Aspergillus section Nigri reveals drivers in fungal speciation.</title>
        <authorList>
            <consortium name="DOE Joint Genome Institute"/>
            <person name="Vesth T.C."/>
            <person name="Nybo J."/>
            <person name="Theobald S."/>
            <person name="Brandl J."/>
            <person name="Frisvad J.C."/>
            <person name="Nielsen K.F."/>
            <person name="Lyhne E.K."/>
            <person name="Kogle M.E."/>
            <person name="Kuo A."/>
            <person name="Riley R."/>
            <person name="Clum A."/>
            <person name="Nolan M."/>
            <person name="Lipzen A."/>
            <person name="Salamov A."/>
            <person name="Henrissat B."/>
            <person name="Wiebenga A."/>
            <person name="De vries R.P."/>
            <person name="Grigoriev I.V."/>
            <person name="Mortensen U.H."/>
            <person name="Andersen M.R."/>
            <person name="Baker S.E."/>
        </authorList>
    </citation>
    <scope>NUCLEOTIDE SEQUENCE [LARGE SCALE GENOMIC DNA]</scope>
    <source>
        <strain evidence="2 3">CBS 101889</strain>
    </source>
</reference>
<proteinExistence type="predicted"/>
<evidence type="ECO:0008006" key="4">
    <source>
        <dbReference type="Google" id="ProtNLM"/>
    </source>
</evidence>
<dbReference type="RefSeq" id="XP_025547745.1">
    <property type="nucleotide sequence ID" value="XM_025690527.1"/>
</dbReference>
<evidence type="ECO:0000256" key="1">
    <source>
        <dbReference type="SAM" id="SignalP"/>
    </source>
</evidence>
<dbReference type="Proteomes" id="UP000248961">
    <property type="component" value="Unassembled WGS sequence"/>
</dbReference>
<gene>
    <name evidence="2" type="ORF">BO97DRAFT_200835</name>
</gene>
<protein>
    <recommendedName>
        <fullName evidence="4">Secreted protein</fullName>
    </recommendedName>
</protein>
<organism evidence="2 3">
    <name type="scientific">Aspergillus homomorphus (strain CBS 101889)</name>
    <dbReference type="NCBI Taxonomy" id="1450537"/>
    <lineage>
        <taxon>Eukaryota</taxon>
        <taxon>Fungi</taxon>
        <taxon>Dikarya</taxon>
        <taxon>Ascomycota</taxon>
        <taxon>Pezizomycotina</taxon>
        <taxon>Eurotiomycetes</taxon>
        <taxon>Eurotiomycetidae</taxon>
        <taxon>Eurotiales</taxon>
        <taxon>Aspergillaceae</taxon>
        <taxon>Aspergillus</taxon>
        <taxon>Aspergillus subgen. Circumdati</taxon>
    </lineage>
</organism>
<feature type="signal peptide" evidence="1">
    <location>
        <begin position="1"/>
        <end position="22"/>
    </location>
</feature>
<dbReference type="EMBL" id="KZ824312">
    <property type="protein sequence ID" value="RAL08591.1"/>
    <property type="molecule type" value="Genomic_DNA"/>
</dbReference>
<dbReference type="GeneID" id="37194816"/>
<sequence>MTRLGVCLLADVWWLWASVARSYPRKSGWFFFPSLESNLPLSQGIVTCATRHQQRDARKLSHQTKSRFMVEQLLLQVRSAFGQWDLSFQAVRVKRDRPRTLDGPIPCLYRARSLFFFRGPSHGKWGRRYGESTEPIRPKSRLELSVAGSCKN</sequence>
<evidence type="ECO:0000313" key="3">
    <source>
        <dbReference type="Proteomes" id="UP000248961"/>
    </source>
</evidence>
<evidence type="ECO:0000313" key="2">
    <source>
        <dbReference type="EMBL" id="RAL08591.1"/>
    </source>
</evidence>
<accession>A0A395HKW0</accession>
<dbReference type="VEuPathDB" id="FungiDB:BO97DRAFT_200835"/>
<feature type="chain" id="PRO_5017438118" description="Secreted protein" evidence="1">
    <location>
        <begin position="23"/>
        <end position="152"/>
    </location>
</feature>
<keyword evidence="1" id="KW-0732">Signal</keyword>
<dbReference type="AlphaFoldDB" id="A0A395HKW0"/>
<keyword evidence="3" id="KW-1185">Reference proteome</keyword>
<name>A0A395HKW0_ASPHC</name>